<feature type="transmembrane region" description="Helical" evidence="3">
    <location>
        <begin position="6"/>
        <end position="26"/>
    </location>
</feature>
<dbReference type="InterPro" id="IPR044839">
    <property type="entry name" value="NDR1-like"/>
</dbReference>
<protein>
    <recommendedName>
        <fullName evidence="6">Late embryogenesis abundant protein LEA-2 subgroup domain-containing protein</fullName>
    </recommendedName>
</protein>
<dbReference type="PANTHER" id="PTHR31415">
    <property type="entry name" value="OS05G0367900 PROTEIN"/>
    <property type="match status" value="1"/>
</dbReference>
<dbReference type="Proteomes" id="UP001497457">
    <property type="component" value="Unassembled WGS sequence"/>
</dbReference>
<evidence type="ECO:0000313" key="5">
    <source>
        <dbReference type="Proteomes" id="UP001497457"/>
    </source>
</evidence>
<evidence type="ECO:0008006" key="6">
    <source>
        <dbReference type="Google" id="ProtNLM"/>
    </source>
</evidence>
<comment type="caution">
    <text evidence="4">The sequence shown here is derived from an EMBL/GenBank/DDBJ whole genome shotgun (WGS) entry which is preliminary data.</text>
</comment>
<evidence type="ECO:0000256" key="3">
    <source>
        <dbReference type="SAM" id="Phobius"/>
    </source>
</evidence>
<evidence type="ECO:0000313" key="4">
    <source>
        <dbReference type="EMBL" id="CAM0149545.1"/>
    </source>
</evidence>
<dbReference type="GO" id="GO:0016020">
    <property type="term" value="C:membrane"/>
    <property type="evidence" value="ECO:0007669"/>
    <property type="project" value="UniProtKB-SubCell"/>
</dbReference>
<dbReference type="PANTHER" id="PTHR31415:SF16">
    <property type="entry name" value="HARPIN-INDUCED PROTEIN 1 CONTAINING PROTEIN"/>
    <property type="match status" value="1"/>
</dbReference>
<evidence type="ECO:0000256" key="2">
    <source>
        <dbReference type="ARBA" id="ARBA00023136"/>
    </source>
</evidence>
<evidence type="ECO:0000256" key="1">
    <source>
        <dbReference type="ARBA" id="ARBA00004370"/>
    </source>
</evidence>
<keyword evidence="3" id="KW-0812">Transmembrane</keyword>
<keyword evidence="5" id="KW-1185">Reference proteome</keyword>
<reference evidence="4" key="1">
    <citation type="submission" date="2024-10" db="EMBL/GenBank/DDBJ databases">
        <authorList>
            <person name="Ryan C."/>
        </authorList>
    </citation>
    <scope>NUCLEOTIDE SEQUENCE [LARGE SCALE GENOMIC DNA]</scope>
</reference>
<name>A0ABC9H6F4_9POAL</name>
<comment type="subcellular location">
    <subcellularLocation>
        <location evidence="1">Membrane</location>
    </subcellularLocation>
</comment>
<organism evidence="4 5">
    <name type="scientific">Urochloa decumbens</name>
    <dbReference type="NCBI Taxonomy" id="240449"/>
    <lineage>
        <taxon>Eukaryota</taxon>
        <taxon>Viridiplantae</taxon>
        <taxon>Streptophyta</taxon>
        <taxon>Embryophyta</taxon>
        <taxon>Tracheophyta</taxon>
        <taxon>Spermatophyta</taxon>
        <taxon>Magnoliopsida</taxon>
        <taxon>Liliopsida</taxon>
        <taxon>Poales</taxon>
        <taxon>Poaceae</taxon>
        <taxon>PACMAD clade</taxon>
        <taxon>Panicoideae</taxon>
        <taxon>Panicodae</taxon>
        <taxon>Paniceae</taxon>
        <taxon>Melinidinae</taxon>
        <taxon>Urochloa</taxon>
    </lineage>
</organism>
<dbReference type="EMBL" id="CAXIPR030002257">
    <property type="protein sequence ID" value="CAM0149545.1"/>
    <property type="molecule type" value="Genomic_DNA"/>
</dbReference>
<sequence>MGIGVFTYLSIASMVIAGIISLATYYQPKNIRATVADAALSNLTLIQQQNVVSYKLTVHMTLYNPSVRVNIYYDSLDAILRLAGMEAVLGGPANSTWLAETYQLQKTSDDLEVSFDYGRGAVIAGDMAAQLHRDINDDDGAVSFEMVMHAQMRYRSGAIKTHKKARITCPLKIPVVVNKRRHGGGVVVDGVLSPGGRCKVKY</sequence>
<keyword evidence="3" id="KW-1133">Transmembrane helix</keyword>
<dbReference type="AlphaFoldDB" id="A0ABC9H6F4"/>
<accession>A0ABC9H6F4</accession>
<keyword evidence="2 3" id="KW-0472">Membrane</keyword>
<proteinExistence type="predicted"/>
<gene>
    <name evidence="4" type="ORF">URODEC1_LOCUS122717</name>
</gene>